<dbReference type="EMBL" id="JBBWWR010000008">
    <property type="protein sequence ID" value="KAK8962697.1"/>
    <property type="molecule type" value="Genomic_DNA"/>
</dbReference>
<dbReference type="InterPro" id="IPR018501">
    <property type="entry name" value="DDT_dom"/>
</dbReference>
<comment type="caution">
    <text evidence="9">The sequence shown here is derived from an EMBL/GenBank/DDBJ whole genome shotgun (WGS) entry which is preliminary data.</text>
</comment>
<feature type="domain" description="DDT" evidence="8">
    <location>
        <begin position="621"/>
        <end position="655"/>
    </location>
</feature>
<feature type="compositionally biased region" description="Basic and acidic residues" evidence="6">
    <location>
        <begin position="668"/>
        <end position="677"/>
    </location>
</feature>
<name>A0ABR2MEW7_9ASPA</name>
<dbReference type="Proteomes" id="UP001412067">
    <property type="component" value="Unassembled WGS sequence"/>
</dbReference>
<evidence type="ECO:0000313" key="9">
    <source>
        <dbReference type="EMBL" id="KAK8962697.1"/>
    </source>
</evidence>
<evidence type="ECO:0000256" key="6">
    <source>
        <dbReference type="SAM" id="MobiDB-lite"/>
    </source>
</evidence>
<dbReference type="InterPro" id="IPR016177">
    <property type="entry name" value="DNA-bd_dom_sf"/>
</dbReference>
<dbReference type="SUPFAM" id="SSF54171">
    <property type="entry name" value="DNA-binding domain"/>
    <property type="match status" value="1"/>
</dbReference>
<evidence type="ECO:0000259" key="7">
    <source>
        <dbReference type="Pfam" id="PF01429"/>
    </source>
</evidence>
<evidence type="ECO:0000256" key="2">
    <source>
        <dbReference type="ARBA" id="ARBA00023015"/>
    </source>
</evidence>
<sequence length="1158" mass="127883">MQICRKGNEKVNEIASSGVIAKDSNLKIGYPVNVITPGNSSGIVDTMTNSEATLQNGADSINGCDGLFLGSFVRSSYPVSRGTVSSHSQRDIFLCSLRDFIAQKGGCLGEGWHVEFKQSANESDSYAVYCAPDGRKFESVFDVARYLGVTSNAQSIESEKRGDTSGLVQRPLPSRRRKKEFSKISASEISLKNLESIPSNFDEEHSSDTEILEPQFSSVRIISRVTNNVTVERCVSDSESLPASLPIQFEDFFVCCFGKIDLRTAYHNSSQIWPVGYKSIWHDKITGSVFECEVFDGGDSGPVFRVKRLPCSLSPIPDAETSILCNTSTKAGVAVRMDGSVSPSAECDRDDDILMLICDTSPADNNLSSLFSGDIGDSPYACSSPVDMMKSGVSTSSHDSCYVERCGTCSLVDDIGEFYVEGRSSAAVWKMVSETVIDICHEVFRKLGRVQFSCRHDGRDFPSSYCKDFPYGADNSSSKNVHSYGSLARFSCASGPKNAPLVYNNNVLESSCKALSEWLDKDRSGLDVGFVQEMLETLPKSRACPKYQFLKDRSDSFSSWTIGSGQLVAVPKNVEKGEKVAIDCLHERSKCSPLPKFEEPQACLRRLPHGQPLSNKLPRGLVGDVYQIWEFLCRFHEILGLKETLKFDELEEELVDPWPCVRGNLSSSEKHSHDSKDGNSQVNGSTVRSLSAHESWEGFDRDNTSTFIPVENSVVREASQAKLAARTYGRCTGLTLSKIHTSLLKVLVGELLNKVAVYVNPNFDAKESKSRRGRKKDLDNSHIKEAKLETLNFNEFTWPELARRYVLSILSMNMCMDSSEAHSREGAKVFRCLRGDGGILCGSFSGIAAMETDALADWIWLPVKNFHSDVDFTTSSPIKVCSSSSTAMVSDLRRSLSLSLRLPLQQSRPQNTPAAGEILPLSLRQLAPPLSPTYLLIYQIEDELSALRAFHIHPEIEQTTLDWVSSGLCRLESLHSILDDLLHLPQDKPPSAIALPVLIAPSKISFSSPMFTTPSDPPPSPSNITPHSQSSLFGGETILMSAMSGRGRRNTPCSLVARCRAKKEDGAVVRRRRPFGRGRRSTETRAFTTPVNRSPRTETWRVTDYEMKEKPSDQSSLLLIPWGSHKRLAASFGRRKKSTLLIDEKETFDSAWSMTADA</sequence>
<evidence type="ECO:0000313" key="10">
    <source>
        <dbReference type="Proteomes" id="UP001412067"/>
    </source>
</evidence>
<evidence type="ECO:0000256" key="4">
    <source>
        <dbReference type="ARBA" id="ARBA00023163"/>
    </source>
</evidence>
<feature type="region of interest" description="Disordered" evidence="6">
    <location>
        <begin position="666"/>
        <end position="687"/>
    </location>
</feature>
<evidence type="ECO:0000256" key="1">
    <source>
        <dbReference type="ARBA" id="ARBA00004123"/>
    </source>
</evidence>
<dbReference type="PANTHER" id="PTHR47162">
    <property type="entry name" value="OS02G0192300 PROTEIN"/>
    <property type="match status" value="1"/>
</dbReference>
<keyword evidence="2" id="KW-0805">Transcription regulation</keyword>
<dbReference type="Pfam" id="PF01429">
    <property type="entry name" value="MBD"/>
    <property type="match status" value="1"/>
</dbReference>
<feature type="region of interest" description="Disordered" evidence="6">
    <location>
        <begin position="157"/>
        <end position="177"/>
    </location>
</feature>
<organism evidence="9 10">
    <name type="scientific">Platanthera guangdongensis</name>
    <dbReference type="NCBI Taxonomy" id="2320717"/>
    <lineage>
        <taxon>Eukaryota</taxon>
        <taxon>Viridiplantae</taxon>
        <taxon>Streptophyta</taxon>
        <taxon>Embryophyta</taxon>
        <taxon>Tracheophyta</taxon>
        <taxon>Spermatophyta</taxon>
        <taxon>Magnoliopsida</taxon>
        <taxon>Liliopsida</taxon>
        <taxon>Asparagales</taxon>
        <taxon>Orchidaceae</taxon>
        <taxon>Orchidoideae</taxon>
        <taxon>Orchideae</taxon>
        <taxon>Orchidinae</taxon>
        <taxon>Platanthera</taxon>
    </lineage>
</organism>
<keyword evidence="3" id="KW-0238">DNA-binding</keyword>
<evidence type="ECO:0000259" key="8">
    <source>
        <dbReference type="Pfam" id="PF02791"/>
    </source>
</evidence>
<evidence type="ECO:0000256" key="5">
    <source>
        <dbReference type="ARBA" id="ARBA00023242"/>
    </source>
</evidence>
<proteinExistence type="predicted"/>
<gene>
    <name evidence="9" type="primary">MBD9</name>
    <name evidence="9" type="ORF">KSP40_PGU006708</name>
</gene>
<dbReference type="PROSITE" id="PS51542">
    <property type="entry name" value="FYRN"/>
    <property type="match status" value="1"/>
</dbReference>
<dbReference type="InterPro" id="IPR001739">
    <property type="entry name" value="Methyl_CpG_DNA-bd"/>
</dbReference>
<dbReference type="Gene3D" id="3.30.890.10">
    <property type="entry name" value="Methyl-cpg-binding Protein 2, Chain A"/>
    <property type="match status" value="1"/>
</dbReference>
<dbReference type="PANTHER" id="PTHR47162:SF10">
    <property type="entry name" value="METHYL-CPG-BINDING DOMAIN-CONTAINING PROTEIN 9 ISOFORM X1"/>
    <property type="match status" value="1"/>
</dbReference>
<feature type="region of interest" description="Disordered" evidence="6">
    <location>
        <begin position="1011"/>
        <end position="1030"/>
    </location>
</feature>
<protein>
    <submittedName>
        <fullName evidence="9">Methyl-CpG-binding domain-containing protein 9</fullName>
    </submittedName>
</protein>
<keyword evidence="4" id="KW-0804">Transcription</keyword>
<feature type="compositionally biased region" description="Polar residues" evidence="6">
    <location>
        <begin position="678"/>
        <end position="687"/>
    </location>
</feature>
<feature type="domain" description="MBD" evidence="7">
    <location>
        <begin position="107"/>
        <end position="154"/>
    </location>
</feature>
<dbReference type="Gene3D" id="3.30.160.360">
    <property type="match status" value="1"/>
</dbReference>
<reference evidence="9 10" key="1">
    <citation type="journal article" date="2022" name="Nat. Plants">
        <title>Genomes of leafy and leafless Platanthera orchids illuminate the evolution of mycoheterotrophy.</title>
        <authorList>
            <person name="Li M.H."/>
            <person name="Liu K.W."/>
            <person name="Li Z."/>
            <person name="Lu H.C."/>
            <person name="Ye Q.L."/>
            <person name="Zhang D."/>
            <person name="Wang J.Y."/>
            <person name="Li Y.F."/>
            <person name="Zhong Z.M."/>
            <person name="Liu X."/>
            <person name="Yu X."/>
            <person name="Liu D.K."/>
            <person name="Tu X.D."/>
            <person name="Liu B."/>
            <person name="Hao Y."/>
            <person name="Liao X.Y."/>
            <person name="Jiang Y.T."/>
            <person name="Sun W.H."/>
            <person name="Chen J."/>
            <person name="Chen Y.Q."/>
            <person name="Ai Y."/>
            <person name="Zhai J.W."/>
            <person name="Wu S.S."/>
            <person name="Zhou Z."/>
            <person name="Hsiao Y.Y."/>
            <person name="Wu W.L."/>
            <person name="Chen Y.Y."/>
            <person name="Lin Y.F."/>
            <person name="Hsu J.L."/>
            <person name="Li C.Y."/>
            <person name="Wang Z.W."/>
            <person name="Zhao X."/>
            <person name="Zhong W.Y."/>
            <person name="Ma X.K."/>
            <person name="Ma L."/>
            <person name="Huang J."/>
            <person name="Chen G.Z."/>
            <person name="Huang M.Z."/>
            <person name="Huang L."/>
            <person name="Peng D.H."/>
            <person name="Luo Y.B."/>
            <person name="Zou S.Q."/>
            <person name="Chen S.P."/>
            <person name="Lan S."/>
            <person name="Tsai W.C."/>
            <person name="Van de Peer Y."/>
            <person name="Liu Z.J."/>
        </authorList>
    </citation>
    <scope>NUCLEOTIDE SEQUENCE [LARGE SCALE GENOMIC DNA]</scope>
    <source>
        <strain evidence="9">Lor288</strain>
    </source>
</reference>
<comment type="subcellular location">
    <subcellularLocation>
        <location evidence="1">Nucleus</location>
    </subcellularLocation>
</comment>
<keyword evidence="10" id="KW-1185">Reference proteome</keyword>
<keyword evidence="5" id="KW-0539">Nucleus</keyword>
<accession>A0ABR2MEW7</accession>
<evidence type="ECO:0000256" key="3">
    <source>
        <dbReference type="ARBA" id="ARBA00023125"/>
    </source>
</evidence>
<dbReference type="Pfam" id="PF02791">
    <property type="entry name" value="DDT"/>
    <property type="match status" value="1"/>
</dbReference>
<dbReference type="InterPro" id="IPR003888">
    <property type="entry name" value="FYrich_N"/>
</dbReference>